<dbReference type="Pfam" id="PF00528">
    <property type="entry name" value="BPD_transp_1"/>
    <property type="match status" value="1"/>
</dbReference>
<evidence type="ECO:0000259" key="8">
    <source>
        <dbReference type="PROSITE" id="PS50928"/>
    </source>
</evidence>
<feature type="transmembrane region" description="Helical" evidence="7">
    <location>
        <begin position="126"/>
        <end position="145"/>
    </location>
</feature>
<dbReference type="Gene3D" id="1.10.3720.10">
    <property type="entry name" value="MetI-like"/>
    <property type="match status" value="1"/>
</dbReference>
<name>A0A0S6W5F7_9BACT</name>
<dbReference type="PANTHER" id="PTHR43227">
    <property type="entry name" value="BLL4140 PROTEIN"/>
    <property type="match status" value="1"/>
</dbReference>
<comment type="subcellular location">
    <subcellularLocation>
        <location evidence="1 7">Cell membrane</location>
        <topology evidence="1 7">Multi-pass membrane protein</topology>
    </subcellularLocation>
</comment>
<evidence type="ECO:0000256" key="6">
    <source>
        <dbReference type="ARBA" id="ARBA00023136"/>
    </source>
</evidence>
<dbReference type="STRING" id="1499966.U14_04151"/>
<dbReference type="InterPro" id="IPR000515">
    <property type="entry name" value="MetI-like"/>
</dbReference>
<feature type="transmembrane region" description="Helical" evidence="7">
    <location>
        <begin position="57"/>
        <end position="78"/>
    </location>
</feature>
<evidence type="ECO:0000256" key="3">
    <source>
        <dbReference type="ARBA" id="ARBA00022475"/>
    </source>
</evidence>
<dbReference type="Proteomes" id="UP000030700">
    <property type="component" value="Unassembled WGS sequence"/>
</dbReference>
<proteinExistence type="inferred from homology"/>
<keyword evidence="5 7" id="KW-1133">Transmembrane helix</keyword>
<evidence type="ECO:0000313" key="10">
    <source>
        <dbReference type="Proteomes" id="UP000030700"/>
    </source>
</evidence>
<feature type="transmembrane region" description="Helical" evidence="7">
    <location>
        <begin position="6"/>
        <end position="31"/>
    </location>
</feature>
<dbReference type="InterPro" id="IPR050809">
    <property type="entry name" value="UgpAE/MalFG_permease"/>
</dbReference>
<evidence type="ECO:0000256" key="2">
    <source>
        <dbReference type="ARBA" id="ARBA00022448"/>
    </source>
</evidence>
<gene>
    <name evidence="9" type="ORF">U14_04151</name>
</gene>
<reference evidence="9" key="1">
    <citation type="journal article" date="2015" name="PeerJ">
        <title>First genomic representation of candidate bacterial phylum KSB3 points to enhanced environmental sensing as a trigger of wastewater bulking.</title>
        <authorList>
            <person name="Sekiguchi Y."/>
            <person name="Ohashi A."/>
            <person name="Parks D.H."/>
            <person name="Yamauchi T."/>
            <person name="Tyson G.W."/>
            <person name="Hugenholtz P."/>
        </authorList>
    </citation>
    <scope>NUCLEOTIDE SEQUENCE [LARGE SCALE GENOMIC DNA]</scope>
</reference>
<feature type="domain" description="ABC transmembrane type-1" evidence="8">
    <location>
        <begin position="1"/>
        <end position="142"/>
    </location>
</feature>
<dbReference type="AlphaFoldDB" id="A0A0S6W5F7"/>
<accession>A0A0S6W5F7</accession>
<evidence type="ECO:0000256" key="5">
    <source>
        <dbReference type="ARBA" id="ARBA00022989"/>
    </source>
</evidence>
<keyword evidence="4 7" id="KW-0812">Transmembrane</keyword>
<dbReference type="EMBL" id="DF820459">
    <property type="protein sequence ID" value="GAK52894.1"/>
    <property type="molecule type" value="Genomic_DNA"/>
</dbReference>
<dbReference type="GO" id="GO:0005886">
    <property type="term" value="C:plasma membrane"/>
    <property type="evidence" value="ECO:0007669"/>
    <property type="project" value="UniProtKB-SubCell"/>
</dbReference>
<keyword evidence="6 7" id="KW-0472">Membrane</keyword>
<dbReference type="InterPro" id="IPR035906">
    <property type="entry name" value="MetI-like_sf"/>
</dbReference>
<dbReference type="PROSITE" id="PS50928">
    <property type="entry name" value="ABC_TM1"/>
    <property type="match status" value="1"/>
</dbReference>
<dbReference type="PANTHER" id="PTHR43227:SF11">
    <property type="entry name" value="BLL4140 PROTEIN"/>
    <property type="match status" value="1"/>
</dbReference>
<dbReference type="GO" id="GO:0055085">
    <property type="term" value="P:transmembrane transport"/>
    <property type="evidence" value="ECO:0007669"/>
    <property type="project" value="InterPro"/>
</dbReference>
<evidence type="ECO:0000256" key="4">
    <source>
        <dbReference type="ARBA" id="ARBA00022692"/>
    </source>
</evidence>
<dbReference type="CDD" id="cd06261">
    <property type="entry name" value="TM_PBP2"/>
    <property type="match status" value="1"/>
</dbReference>
<sequence length="153" mass="16829">MLGQRWSAVLAIVVAGTWQYAGYIMMIYVAALEGVPAELHEAASIDGANAWEKMRHITIPMVAQAFTITMFLTLLNSFKQFDVNFSLTAGGPSTIFMGKPIYGTELLALNIYNSAFVGNKLAMGQARAVIFFLVLVSIALVQVYINKKKEIEM</sequence>
<keyword evidence="3" id="KW-1003">Cell membrane</keyword>
<dbReference type="HOGENOM" id="CLU_016047_15_1_0"/>
<evidence type="ECO:0000313" key="9">
    <source>
        <dbReference type="EMBL" id="GAK52894.1"/>
    </source>
</evidence>
<protein>
    <submittedName>
        <fullName evidence="9">ABC-type transporter, integral membrane subunit</fullName>
    </submittedName>
</protein>
<keyword evidence="2 7" id="KW-0813">Transport</keyword>
<dbReference type="SUPFAM" id="SSF161098">
    <property type="entry name" value="MetI-like"/>
    <property type="match status" value="1"/>
</dbReference>
<keyword evidence="10" id="KW-1185">Reference proteome</keyword>
<evidence type="ECO:0000256" key="7">
    <source>
        <dbReference type="RuleBase" id="RU363032"/>
    </source>
</evidence>
<comment type="similarity">
    <text evidence="7">Belongs to the binding-protein-dependent transport system permease family.</text>
</comment>
<organism evidence="9">
    <name type="scientific">Candidatus Moduliflexus flocculans</name>
    <dbReference type="NCBI Taxonomy" id="1499966"/>
    <lineage>
        <taxon>Bacteria</taxon>
        <taxon>Candidatus Moduliflexota</taxon>
        <taxon>Candidatus Moduliflexia</taxon>
        <taxon>Candidatus Moduliflexales</taxon>
        <taxon>Candidatus Moduliflexaceae</taxon>
    </lineage>
</organism>
<evidence type="ECO:0000256" key="1">
    <source>
        <dbReference type="ARBA" id="ARBA00004651"/>
    </source>
</evidence>